<dbReference type="InterPro" id="IPR006766">
    <property type="entry name" value="EXORDIUM-like"/>
</dbReference>
<evidence type="ECO:0000256" key="4">
    <source>
        <dbReference type="ARBA" id="ARBA00022729"/>
    </source>
</evidence>
<dbReference type="Proteomes" id="UP000626092">
    <property type="component" value="Unassembled WGS sequence"/>
</dbReference>
<dbReference type="AlphaFoldDB" id="A0A834FZ51"/>
<evidence type="ECO:0000256" key="5">
    <source>
        <dbReference type="ARBA" id="ARBA00023591"/>
    </source>
</evidence>
<evidence type="ECO:0000256" key="1">
    <source>
        <dbReference type="ARBA" id="ARBA00004271"/>
    </source>
</evidence>
<dbReference type="OrthoDB" id="2016249at2759"/>
<comment type="caution">
    <text evidence="7">The sequence shown here is derived from an EMBL/GenBank/DDBJ whole genome shotgun (WGS) entry which is preliminary data.</text>
</comment>
<organism evidence="7 8">
    <name type="scientific">Rhododendron simsii</name>
    <name type="common">Sims's rhododendron</name>
    <dbReference type="NCBI Taxonomy" id="118357"/>
    <lineage>
        <taxon>Eukaryota</taxon>
        <taxon>Viridiplantae</taxon>
        <taxon>Streptophyta</taxon>
        <taxon>Embryophyta</taxon>
        <taxon>Tracheophyta</taxon>
        <taxon>Spermatophyta</taxon>
        <taxon>Magnoliopsida</taxon>
        <taxon>eudicotyledons</taxon>
        <taxon>Gunneridae</taxon>
        <taxon>Pentapetalae</taxon>
        <taxon>asterids</taxon>
        <taxon>Ericales</taxon>
        <taxon>Ericaceae</taxon>
        <taxon>Ericoideae</taxon>
        <taxon>Rhodoreae</taxon>
        <taxon>Rhododendron</taxon>
    </lineage>
</organism>
<accession>A0A834FZ51</accession>
<gene>
    <name evidence="7" type="ORF">RHSIM_Rhsim13G0008100</name>
</gene>
<name>A0A834FZ51_RHOSS</name>
<evidence type="ECO:0000313" key="7">
    <source>
        <dbReference type="EMBL" id="KAF7120107.1"/>
    </source>
</evidence>
<evidence type="ECO:0000256" key="6">
    <source>
        <dbReference type="SAM" id="SignalP"/>
    </source>
</evidence>
<reference evidence="7" key="1">
    <citation type="submission" date="2019-11" db="EMBL/GenBank/DDBJ databases">
        <authorList>
            <person name="Liu Y."/>
            <person name="Hou J."/>
            <person name="Li T.-Q."/>
            <person name="Guan C.-H."/>
            <person name="Wu X."/>
            <person name="Wu H.-Z."/>
            <person name="Ling F."/>
            <person name="Zhang R."/>
            <person name="Shi X.-G."/>
            <person name="Ren J.-P."/>
            <person name="Chen E.-F."/>
            <person name="Sun J.-M."/>
        </authorList>
    </citation>
    <scope>NUCLEOTIDE SEQUENCE</scope>
    <source>
        <strain evidence="7">Adult_tree_wgs_1</strain>
        <tissue evidence="7">Leaves</tissue>
    </source>
</reference>
<dbReference type="PANTHER" id="PTHR31279:SF58">
    <property type="entry name" value="PROTEIN EXORDIUM-LIKE 2"/>
    <property type="match status" value="1"/>
</dbReference>
<dbReference type="EMBL" id="WJXA01000013">
    <property type="protein sequence ID" value="KAF7120107.1"/>
    <property type="molecule type" value="Genomic_DNA"/>
</dbReference>
<sequence length="246" mass="26150">MRLKYLLILLPLAMATALAITPFSQGLDHNLSHSFSLVPPSTVLNYHGGPLLTGPSSINLYLICYGTFYKKDRTPITDFFASFAPPRGINSTVLTWWNTILSYKDKSGNPVSRTVKLAKQLGDGGIMTLAKRRVTYAYVGDPHVECPGLCAWPYAIPAYGPPGQALVVPNGIGSDGTIINVATILAGAATNPFKSGYFQGDALAPLEAVTACPGIFGDGAYPGYPGDLKVDKISKASYNAYGVDGR</sequence>
<proteinExistence type="inferred from homology"/>
<evidence type="ECO:0000256" key="3">
    <source>
        <dbReference type="ARBA" id="ARBA00022525"/>
    </source>
</evidence>
<comment type="subcellular location">
    <subcellularLocation>
        <location evidence="1">Secreted</location>
        <location evidence="1">Extracellular space</location>
        <location evidence="1">Apoplast</location>
    </subcellularLocation>
</comment>
<dbReference type="PANTHER" id="PTHR31279">
    <property type="entry name" value="PROTEIN EXORDIUM-LIKE 5"/>
    <property type="match status" value="1"/>
</dbReference>
<feature type="chain" id="PRO_5032689671" evidence="6">
    <location>
        <begin position="20"/>
        <end position="246"/>
    </location>
</feature>
<keyword evidence="8" id="KW-1185">Reference proteome</keyword>
<evidence type="ECO:0000313" key="8">
    <source>
        <dbReference type="Proteomes" id="UP000626092"/>
    </source>
</evidence>
<keyword evidence="4 6" id="KW-0732">Signal</keyword>
<feature type="signal peptide" evidence="6">
    <location>
        <begin position="1"/>
        <end position="19"/>
    </location>
</feature>
<evidence type="ECO:0000256" key="2">
    <source>
        <dbReference type="ARBA" id="ARBA00022523"/>
    </source>
</evidence>
<keyword evidence="2" id="KW-0052">Apoplast</keyword>
<dbReference type="GO" id="GO:0048046">
    <property type="term" value="C:apoplast"/>
    <property type="evidence" value="ECO:0007669"/>
    <property type="project" value="UniProtKB-SubCell"/>
</dbReference>
<dbReference type="Pfam" id="PF04674">
    <property type="entry name" value="Phi_1"/>
    <property type="match status" value="2"/>
</dbReference>
<keyword evidence="3" id="KW-0964">Secreted</keyword>
<protein>
    <submittedName>
        <fullName evidence="7">Uncharacterized protein</fullName>
    </submittedName>
</protein>
<comment type="similarity">
    <text evidence="5">Belongs to the EXORDIUM family.</text>
</comment>